<dbReference type="Proteomes" id="UP000053328">
    <property type="component" value="Unassembled WGS sequence"/>
</dbReference>
<dbReference type="GO" id="GO:0005634">
    <property type="term" value="C:nucleus"/>
    <property type="evidence" value="ECO:0007669"/>
    <property type="project" value="UniProtKB-SubCell"/>
</dbReference>
<keyword evidence="9" id="KW-1185">Reference proteome</keyword>
<dbReference type="HOGENOM" id="CLU_011455_4_2_1"/>
<evidence type="ECO:0000259" key="7">
    <source>
        <dbReference type="PROSITE" id="PS50048"/>
    </source>
</evidence>
<feature type="compositionally biased region" description="Polar residues" evidence="6">
    <location>
        <begin position="80"/>
        <end position="94"/>
    </location>
</feature>
<accession>A0A0D1YEX4</accession>
<dbReference type="Pfam" id="PF00172">
    <property type="entry name" value="Zn_clus"/>
    <property type="match status" value="1"/>
</dbReference>
<sequence>MPPEDPSRGRRTRVACRNCRQAKIRCALNRIPCARCQRLGLTCSIEPSYKRTNKQDQVEELQQRLSSLQGVIDRHLPARSTPSRPHLDTSQSTLDGLGEEGGSGHTPHNENRSDTPPFRPSSLQSVGQGVEYTLGNVTITLERAQTLFATFFETCHAFLPIFDASRTSPKCHDNSPLLFWAIIAVSSRRIGDDLLSSLTPELTRLLWTVIGGGLFSLPNVQALLLLASWTPPDMHLWTDKSLVLARLAMTSAEMMGMNRPGCEGEYSKQSTNFTSLDIAERSRTWLASVALCQSLSTDIGTGPNPCFSDVSIRKACLNAEAIPLELHHSLIIQKVTNEALRSWQEAAEEPYGNPGEAVGWDLIHKAEQRFLAISQQFWNYMSFANRLHLQVSQLRLQCLFMLYNTGSDVQNSGILRAYNTATELINTVLSEVDGPQHLQYAPSILARHIFSAGLVIIRVLHSTASIGLDYERGRILSNAAAFSLSQLSSHQKPKDQAARASDLLRRFWSAAERSPNMRQRDLRLRVKSRMGASLLYDCLMSIRNSNRPESTEAAAFEGNQARTDALAAVPGTTLNAAAEYSNTGGMDPLSAPTWYDFDLFQFTPGVDLSDMFVFEDAGCSAVP</sequence>
<dbReference type="AlphaFoldDB" id="A0A0D1YEX4"/>
<evidence type="ECO:0000256" key="1">
    <source>
        <dbReference type="ARBA" id="ARBA00004123"/>
    </source>
</evidence>
<dbReference type="OrthoDB" id="3163292at2759"/>
<dbReference type="CDD" id="cd00067">
    <property type="entry name" value="GAL4"/>
    <property type="match status" value="1"/>
</dbReference>
<name>A0A0D1YEX4_9EURO</name>
<feature type="region of interest" description="Disordered" evidence="6">
    <location>
        <begin position="75"/>
        <end position="124"/>
    </location>
</feature>
<protein>
    <recommendedName>
        <fullName evidence="7">Zn(2)-C6 fungal-type domain-containing protein</fullName>
    </recommendedName>
</protein>
<dbReference type="CDD" id="cd12148">
    <property type="entry name" value="fungal_TF_MHR"/>
    <property type="match status" value="1"/>
</dbReference>
<evidence type="ECO:0000256" key="6">
    <source>
        <dbReference type="SAM" id="MobiDB-lite"/>
    </source>
</evidence>
<evidence type="ECO:0000256" key="2">
    <source>
        <dbReference type="ARBA" id="ARBA00023015"/>
    </source>
</evidence>
<dbReference type="PROSITE" id="PS00463">
    <property type="entry name" value="ZN2_CY6_FUNGAL_1"/>
    <property type="match status" value="1"/>
</dbReference>
<dbReference type="Gene3D" id="4.10.240.10">
    <property type="entry name" value="Zn(2)-C6 fungal-type DNA-binding domain"/>
    <property type="match status" value="1"/>
</dbReference>
<feature type="domain" description="Zn(2)-C6 fungal-type" evidence="7">
    <location>
        <begin position="15"/>
        <end position="45"/>
    </location>
</feature>
<dbReference type="InterPro" id="IPR001138">
    <property type="entry name" value="Zn2Cys6_DnaBD"/>
</dbReference>
<dbReference type="GO" id="GO:0000981">
    <property type="term" value="F:DNA-binding transcription factor activity, RNA polymerase II-specific"/>
    <property type="evidence" value="ECO:0007669"/>
    <property type="project" value="InterPro"/>
</dbReference>
<dbReference type="VEuPathDB" id="FungiDB:PV08_08801"/>
<gene>
    <name evidence="8" type="ORF">PV08_08801</name>
</gene>
<keyword evidence="5" id="KW-0539">Nucleus</keyword>
<dbReference type="GO" id="GO:0000976">
    <property type="term" value="F:transcription cis-regulatory region binding"/>
    <property type="evidence" value="ECO:0007669"/>
    <property type="project" value="TreeGrafter"/>
</dbReference>
<evidence type="ECO:0000256" key="4">
    <source>
        <dbReference type="ARBA" id="ARBA00023163"/>
    </source>
</evidence>
<dbReference type="SMART" id="SM00066">
    <property type="entry name" value="GAL4"/>
    <property type="match status" value="1"/>
</dbReference>
<dbReference type="SUPFAM" id="SSF57701">
    <property type="entry name" value="Zn2/Cys6 DNA-binding domain"/>
    <property type="match status" value="1"/>
</dbReference>
<dbReference type="RefSeq" id="XP_016233827.1">
    <property type="nucleotide sequence ID" value="XM_016383124.1"/>
</dbReference>
<keyword evidence="3" id="KW-0238">DNA-binding</keyword>
<evidence type="ECO:0000313" key="9">
    <source>
        <dbReference type="Proteomes" id="UP000053328"/>
    </source>
</evidence>
<evidence type="ECO:0000313" key="8">
    <source>
        <dbReference type="EMBL" id="KIW13611.1"/>
    </source>
</evidence>
<dbReference type="InterPro" id="IPR036864">
    <property type="entry name" value="Zn2-C6_fun-type_DNA-bd_sf"/>
</dbReference>
<dbReference type="PANTHER" id="PTHR31845:SF21">
    <property type="entry name" value="REGULATORY PROTEIN LEU3"/>
    <property type="match status" value="1"/>
</dbReference>
<reference evidence="8 9" key="1">
    <citation type="submission" date="2015-01" db="EMBL/GenBank/DDBJ databases">
        <title>The Genome Sequence of Exophiala spinifera CBS89968.</title>
        <authorList>
            <consortium name="The Broad Institute Genomics Platform"/>
            <person name="Cuomo C."/>
            <person name="de Hoog S."/>
            <person name="Gorbushina A."/>
            <person name="Stielow B."/>
            <person name="Teixiera M."/>
            <person name="Abouelleil A."/>
            <person name="Chapman S.B."/>
            <person name="Priest M."/>
            <person name="Young S.K."/>
            <person name="Wortman J."/>
            <person name="Nusbaum C."/>
            <person name="Birren B."/>
        </authorList>
    </citation>
    <scope>NUCLEOTIDE SEQUENCE [LARGE SCALE GENOMIC DNA]</scope>
    <source>
        <strain evidence="8 9">CBS 89968</strain>
    </source>
</reference>
<evidence type="ECO:0000256" key="5">
    <source>
        <dbReference type="ARBA" id="ARBA00023242"/>
    </source>
</evidence>
<proteinExistence type="predicted"/>
<evidence type="ECO:0000256" key="3">
    <source>
        <dbReference type="ARBA" id="ARBA00023125"/>
    </source>
</evidence>
<dbReference type="InterPro" id="IPR051089">
    <property type="entry name" value="prtT"/>
</dbReference>
<dbReference type="GeneID" id="27335884"/>
<keyword evidence="4" id="KW-0804">Transcription</keyword>
<keyword evidence="2" id="KW-0805">Transcription regulation</keyword>
<organism evidence="8 9">
    <name type="scientific">Exophiala spinifera</name>
    <dbReference type="NCBI Taxonomy" id="91928"/>
    <lineage>
        <taxon>Eukaryota</taxon>
        <taxon>Fungi</taxon>
        <taxon>Dikarya</taxon>
        <taxon>Ascomycota</taxon>
        <taxon>Pezizomycotina</taxon>
        <taxon>Eurotiomycetes</taxon>
        <taxon>Chaetothyriomycetidae</taxon>
        <taxon>Chaetothyriales</taxon>
        <taxon>Herpotrichiellaceae</taxon>
        <taxon>Exophiala</taxon>
    </lineage>
</organism>
<comment type="subcellular location">
    <subcellularLocation>
        <location evidence="1">Nucleus</location>
    </subcellularLocation>
</comment>
<dbReference type="GO" id="GO:0008270">
    <property type="term" value="F:zinc ion binding"/>
    <property type="evidence" value="ECO:0007669"/>
    <property type="project" value="InterPro"/>
</dbReference>
<dbReference type="PROSITE" id="PS50048">
    <property type="entry name" value="ZN2_CY6_FUNGAL_2"/>
    <property type="match status" value="1"/>
</dbReference>
<dbReference type="PANTHER" id="PTHR31845">
    <property type="entry name" value="FINGER DOMAIN PROTEIN, PUTATIVE-RELATED"/>
    <property type="match status" value="1"/>
</dbReference>
<dbReference type="EMBL" id="KN847497">
    <property type="protein sequence ID" value="KIW13611.1"/>
    <property type="molecule type" value="Genomic_DNA"/>
</dbReference>